<dbReference type="SUPFAM" id="SSF46689">
    <property type="entry name" value="Homeodomain-like"/>
    <property type="match status" value="1"/>
</dbReference>
<feature type="domain" description="HTH rpiR-type" evidence="1">
    <location>
        <begin position="92"/>
        <end position="168"/>
    </location>
</feature>
<evidence type="ECO:0000313" key="2">
    <source>
        <dbReference type="EMBL" id="MEI9401676.1"/>
    </source>
</evidence>
<dbReference type="InterPro" id="IPR009057">
    <property type="entry name" value="Homeodomain-like_sf"/>
</dbReference>
<dbReference type="EMBL" id="JAPYKO010000003">
    <property type="protein sequence ID" value="MEI9401676.1"/>
    <property type="molecule type" value="Genomic_DNA"/>
</dbReference>
<reference evidence="2 3" key="1">
    <citation type="submission" date="2022-12" db="EMBL/GenBank/DDBJ databases">
        <authorList>
            <person name="Muema E."/>
        </authorList>
    </citation>
    <scope>NUCLEOTIDE SEQUENCE [LARGE SCALE GENOMIC DNA]</scope>
    <source>
        <strain evidence="3">1330</strain>
    </source>
</reference>
<evidence type="ECO:0000313" key="3">
    <source>
        <dbReference type="Proteomes" id="UP001366503"/>
    </source>
</evidence>
<comment type="caution">
    <text evidence="2">The sequence shown here is derived from an EMBL/GenBank/DDBJ whole genome shotgun (WGS) entry which is preliminary data.</text>
</comment>
<sequence length="175" mass="19544">MDGGKKYFPVISVGYMLFEQSSGNDSGLAERRRTYARVRHNFEIKNNFGHQLSLAIGASGQGVTKMRAGLTDPSGSGPRQVVARNNKAPTLAELKMQIAKRELVLPARLETVARVMFSEPDYVAFENSASIARRCNVPATTLSRLAPRLGFRSFKEMQTCFRNHILDRRAQRKPS</sequence>
<dbReference type="RefSeq" id="WP_337092006.1">
    <property type="nucleotide sequence ID" value="NZ_JAPYKO010000003.1"/>
</dbReference>
<dbReference type="InterPro" id="IPR036388">
    <property type="entry name" value="WH-like_DNA-bd_sf"/>
</dbReference>
<dbReference type="Gene3D" id="1.10.10.10">
    <property type="entry name" value="Winged helix-like DNA-binding domain superfamily/Winged helix DNA-binding domain"/>
    <property type="match status" value="1"/>
</dbReference>
<protein>
    <recommendedName>
        <fullName evidence="1">HTH rpiR-type domain-containing protein</fullName>
    </recommendedName>
</protein>
<dbReference type="PROSITE" id="PS51071">
    <property type="entry name" value="HTH_RPIR"/>
    <property type="match status" value="1"/>
</dbReference>
<gene>
    <name evidence="2" type="ORF">O7A05_05660</name>
</gene>
<dbReference type="Proteomes" id="UP001366503">
    <property type="component" value="Unassembled WGS sequence"/>
</dbReference>
<keyword evidence="3" id="KW-1185">Reference proteome</keyword>
<proteinExistence type="predicted"/>
<organism evidence="2 3">
    <name type="scientific">Mesorhizobium argentiipisi</name>
    <dbReference type="NCBI Taxonomy" id="3015175"/>
    <lineage>
        <taxon>Bacteria</taxon>
        <taxon>Pseudomonadati</taxon>
        <taxon>Pseudomonadota</taxon>
        <taxon>Alphaproteobacteria</taxon>
        <taxon>Hyphomicrobiales</taxon>
        <taxon>Phyllobacteriaceae</taxon>
        <taxon>Mesorhizobium</taxon>
    </lineage>
</organism>
<name>A0ABU8K7F2_9HYPH</name>
<evidence type="ECO:0000259" key="1">
    <source>
        <dbReference type="PROSITE" id="PS51071"/>
    </source>
</evidence>
<accession>A0ABU8K7F2</accession>
<dbReference type="InterPro" id="IPR000281">
    <property type="entry name" value="HTH_RpiR"/>
</dbReference>